<dbReference type="Proteomes" id="UP000050969">
    <property type="component" value="Unassembled WGS sequence"/>
</dbReference>
<dbReference type="Gene3D" id="1.20.1250.20">
    <property type="entry name" value="MFS general substrate transporter like domains"/>
    <property type="match status" value="1"/>
</dbReference>
<dbReference type="PRINTS" id="PR01036">
    <property type="entry name" value="TCRTETB"/>
</dbReference>
<dbReference type="InterPro" id="IPR036259">
    <property type="entry name" value="MFS_trans_sf"/>
</dbReference>
<feature type="transmembrane region" description="Helical" evidence="6">
    <location>
        <begin position="272"/>
        <end position="297"/>
    </location>
</feature>
<feature type="transmembrane region" description="Helical" evidence="6">
    <location>
        <begin position="78"/>
        <end position="102"/>
    </location>
</feature>
<dbReference type="Gene3D" id="1.20.1720.10">
    <property type="entry name" value="Multidrug resistance protein D"/>
    <property type="match status" value="1"/>
</dbReference>
<keyword evidence="5 6" id="KW-0472">Membrane</keyword>
<feature type="transmembrane region" description="Helical" evidence="6">
    <location>
        <begin position="137"/>
        <end position="161"/>
    </location>
</feature>
<dbReference type="InterPro" id="IPR011701">
    <property type="entry name" value="MFS"/>
</dbReference>
<accession>A0A0R2MPR2</accession>
<name>A0A0R2MPR2_9LACO</name>
<feature type="transmembrane region" description="Helical" evidence="6">
    <location>
        <begin position="362"/>
        <end position="380"/>
    </location>
</feature>
<dbReference type="PANTHER" id="PTHR42718:SF9">
    <property type="entry name" value="MAJOR FACILITATOR SUPERFAMILY MULTIDRUG TRANSPORTER MFSC"/>
    <property type="match status" value="1"/>
</dbReference>
<feature type="domain" description="Major facilitator superfamily (MFS) profile" evidence="7">
    <location>
        <begin position="13"/>
        <end position="470"/>
    </location>
</feature>
<dbReference type="AlphaFoldDB" id="A0A0R2MPR2"/>
<dbReference type="PANTHER" id="PTHR42718">
    <property type="entry name" value="MAJOR FACILITATOR SUPERFAMILY MULTIDRUG TRANSPORTER MFSC"/>
    <property type="match status" value="1"/>
</dbReference>
<keyword evidence="9" id="KW-1185">Reference proteome</keyword>
<dbReference type="RefSeq" id="WP_056993316.1">
    <property type="nucleotide sequence ID" value="NZ_JQCE01000064.1"/>
</dbReference>
<reference evidence="8 9" key="1">
    <citation type="journal article" date="2015" name="Genome Announc.">
        <title>Expanding the biotechnology potential of lactobacilli through comparative genomics of 213 strains and associated genera.</title>
        <authorList>
            <person name="Sun Z."/>
            <person name="Harris H.M."/>
            <person name="McCann A."/>
            <person name="Guo C."/>
            <person name="Argimon S."/>
            <person name="Zhang W."/>
            <person name="Yang X."/>
            <person name="Jeffery I.B."/>
            <person name="Cooney J.C."/>
            <person name="Kagawa T.F."/>
            <person name="Liu W."/>
            <person name="Song Y."/>
            <person name="Salvetti E."/>
            <person name="Wrobel A."/>
            <person name="Rasinkangas P."/>
            <person name="Parkhill J."/>
            <person name="Rea M.C."/>
            <person name="O'Sullivan O."/>
            <person name="Ritari J."/>
            <person name="Douillard F.P."/>
            <person name="Paul Ross R."/>
            <person name="Yang R."/>
            <person name="Briner A.E."/>
            <person name="Felis G.E."/>
            <person name="de Vos W.M."/>
            <person name="Barrangou R."/>
            <person name="Klaenhammer T.R."/>
            <person name="Caufield P.W."/>
            <person name="Cui Y."/>
            <person name="Zhang H."/>
            <person name="O'Toole P.W."/>
        </authorList>
    </citation>
    <scope>NUCLEOTIDE SEQUENCE [LARGE SCALE GENOMIC DNA]</scope>
    <source>
        <strain evidence="8 9">DSM 24301</strain>
    </source>
</reference>
<gene>
    <name evidence="8" type="ORF">IV56_GL002344</name>
</gene>
<feature type="transmembrane region" description="Helical" evidence="6">
    <location>
        <begin position="233"/>
        <end position="252"/>
    </location>
</feature>
<dbReference type="Pfam" id="PF07690">
    <property type="entry name" value="MFS_1"/>
    <property type="match status" value="1"/>
</dbReference>
<keyword evidence="4 6" id="KW-1133">Transmembrane helix</keyword>
<organism evidence="8 9">
    <name type="scientific">Lacticaseibacillus saniviri JCM 17471 = DSM 24301</name>
    <dbReference type="NCBI Taxonomy" id="1293598"/>
    <lineage>
        <taxon>Bacteria</taxon>
        <taxon>Bacillati</taxon>
        <taxon>Bacillota</taxon>
        <taxon>Bacilli</taxon>
        <taxon>Lactobacillales</taxon>
        <taxon>Lactobacillaceae</taxon>
        <taxon>Lacticaseibacillus</taxon>
    </lineage>
</organism>
<evidence type="ECO:0000256" key="1">
    <source>
        <dbReference type="ARBA" id="ARBA00004651"/>
    </source>
</evidence>
<evidence type="ECO:0000256" key="3">
    <source>
        <dbReference type="ARBA" id="ARBA00022692"/>
    </source>
</evidence>
<feature type="transmembrane region" description="Helical" evidence="6">
    <location>
        <begin position="208"/>
        <end position="227"/>
    </location>
</feature>
<protein>
    <submittedName>
        <fullName evidence="8">Efflux pump antibiotic resistance protein</fullName>
    </submittedName>
</protein>
<comment type="caution">
    <text evidence="8">The sequence shown here is derived from an EMBL/GenBank/DDBJ whole genome shotgun (WGS) entry which is preliminary data.</text>
</comment>
<dbReference type="CDD" id="cd17321">
    <property type="entry name" value="MFS_MMR_MDR_like"/>
    <property type="match status" value="1"/>
</dbReference>
<comment type="subcellular location">
    <subcellularLocation>
        <location evidence="1">Cell membrane</location>
        <topology evidence="1">Multi-pass membrane protein</topology>
    </subcellularLocation>
</comment>
<evidence type="ECO:0000256" key="6">
    <source>
        <dbReference type="SAM" id="Phobius"/>
    </source>
</evidence>
<evidence type="ECO:0000313" key="9">
    <source>
        <dbReference type="Proteomes" id="UP000050969"/>
    </source>
</evidence>
<feature type="transmembrane region" description="Helical" evidence="6">
    <location>
        <begin position="51"/>
        <end position="71"/>
    </location>
</feature>
<sequence length="484" mass="52041">MDKTKKAPGQLQVTLVLGLFSLLSGLSGSSTNLAMPQMSVDLGISNSAATWIVQIGLITTAILLVMFGHIGDLLSKNLVFIAGGVAFILGSLLTGIAPVFWLLMIGRVVQAVGSAMIMANSMGIVTQYFPSSSRAEALAAISMFTSVGSISGPAFGGLLITQVSWRWIFLFNVPIGLLILLFGFRTLPMPKVTRGNLQNIMQTANWRGQNLFTAGIIFFFLSGYFIQQGTDKLLIGLAVLAVGLIITVYAFIQDDRAKKPWIEPALLRNPTYMISVSILLLVMLVNAISNILLPFYLQSYGKMSPFVSGLIMMLQSVTMLVVSPISGYLADHWDRQKLTIIGLIVLIVSQVGYALYPANMNLLLIVIPIVVNGVGIGLFLSPNNALTMDSVDQSVAGVAGSLNSFARTLGMTIGISMASSLLFLQLPGVAKITPQLGNQFLSAFRNVFWIATGLSVLALFIVLYRFLKRTKKPATTAPTSTTTK</sequence>
<evidence type="ECO:0000313" key="8">
    <source>
        <dbReference type="EMBL" id="KRO15574.1"/>
    </source>
</evidence>
<proteinExistence type="predicted"/>
<evidence type="ECO:0000256" key="5">
    <source>
        <dbReference type="ARBA" id="ARBA00023136"/>
    </source>
</evidence>
<dbReference type="InterPro" id="IPR020846">
    <property type="entry name" value="MFS_dom"/>
</dbReference>
<keyword evidence="2" id="KW-0813">Transport</keyword>
<dbReference type="SUPFAM" id="SSF103473">
    <property type="entry name" value="MFS general substrate transporter"/>
    <property type="match status" value="1"/>
</dbReference>
<dbReference type="GO" id="GO:0022857">
    <property type="term" value="F:transmembrane transporter activity"/>
    <property type="evidence" value="ECO:0007669"/>
    <property type="project" value="InterPro"/>
</dbReference>
<evidence type="ECO:0000256" key="4">
    <source>
        <dbReference type="ARBA" id="ARBA00022989"/>
    </source>
</evidence>
<feature type="transmembrane region" description="Helical" evidence="6">
    <location>
        <begin position="167"/>
        <end position="187"/>
    </location>
</feature>
<dbReference type="PATRIC" id="fig|1293598.4.peg.2446"/>
<evidence type="ECO:0000256" key="2">
    <source>
        <dbReference type="ARBA" id="ARBA00022448"/>
    </source>
</evidence>
<dbReference type="GO" id="GO:0005886">
    <property type="term" value="C:plasma membrane"/>
    <property type="evidence" value="ECO:0007669"/>
    <property type="project" value="UniProtKB-SubCell"/>
</dbReference>
<feature type="transmembrane region" description="Helical" evidence="6">
    <location>
        <begin position="303"/>
        <end position="326"/>
    </location>
</feature>
<evidence type="ECO:0000259" key="7">
    <source>
        <dbReference type="PROSITE" id="PS50850"/>
    </source>
</evidence>
<feature type="transmembrane region" description="Helical" evidence="6">
    <location>
        <begin position="338"/>
        <end position="356"/>
    </location>
</feature>
<keyword evidence="3 6" id="KW-0812">Transmembrane</keyword>
<dbReference type="PROSITE" id="PS50850">
    <property type="entry name" value="MFS"/>
    <property type="match status" value="1"/>
</dbReference>
<dbReference type="EMBL" id="JQCE01000064">
    <property type="protein sequence ID" value="KRO15574.1"/>
    <property type="molecule type" value="Genomic_DNA"/>
</dbReference>
<feature type="transmembrane region" description="Helical" evidence="6">
    <location>
        <begin position="447"/>
        <end position="467"/>
    </location>
</feature>